<reference evidence="3 4" key="1">
    <citation type="journal article" date="2015" name="Biotechnol. Biofuels">
        <title>Enhanced degradation of softwood versus hardwood by the white-rot fungus Pycnoporus coccineus.</title>
        <authorList>
            <person name="Couturier M."/>
            <person name="Navarro D."/>
            <person name="Chevret D."/>
            <person name="Henrissat B."/>
            <person name="Piumi F."/>
            <person name="Ruiz-Duenas F.J."/>
            <person name="Martinez A.T."/>
            <person name="Grigoriev I.V."/>
            <person name="Riley R."/>
            <person name="Lipzen A."/>
            <person name="Berrin J.G."/>
            <person name="Master E.R."/>
            <person name="Rosso M.N."/>
        </authorList>
    </citation>
    <scope>NUCLEOTIDE SEQUENCE [LARGE SCALE GENOMIC DNA]</scope>
    <source>
        <strain evidence="3 4">BRFM310</strain>
    </source>
</reference>
<dbReference type="InterPro" id="IPR009027">
    <property type="entry name" value="Ribosomal_bL9/RNase_H1_N"/>
</dbReference>
<dbReference type="SUPFAM" id="SSF55658">
    <property type="entry name" value="L9 N-domain-like"/>
    <property type="match status" value="1"/>
</dbReference>
<feature type="region of interest" description="Disordered" evidence="1">
    <location>
        <begin position="148"/>
        <end position="210"/>
    </location>
</feature>
<gene>
    <name evidence="3" type="ORF">PYCCODRAFT_1470022</name>
</gene>
<dbReference type="STRING" id="1353009.A0A1Y2IGQ1"/>
<keyword evidence="4" id="KW-1185">Reference proteome</keyword>
<proteinExistence type="predicted"/>
<evidence type="ECO:0000259" key="2">
    <source>
        <dbReference type="Pfam" id="PF01693"/>
    </source>
</evidence>
<organism evidence="3 4">
    <name type="scientific">Trametes coccinea (strain BRFM310)</name>
    <name type="common">Pycnoporus coccineus</name>
    <dbReference type="NCBI Taxonomy" id="1353009"/>
    <lineage>
        <taxon>Eukaryota</taxon>
        <taxon>Fungi</taxon>
        <taxon>Dikarya</taxon>
        <taxon>Basidiomycota</taxon>
        <taxon>Agaricomycotina</taxon>
        <taxon>Agaricomycetes</taxon>
        <taxon>Polyporales</taxon>
        <taxon>Polyporaceae</taxon>
        <taxon>Trametes</taxon>
    </lineage>
</organism>
<dbReference type="Pfam" id="PF01693">
    <property type="entry name" value="Cauli_VI"/>
    <property type="match status" value="1"/>
</dbReference>
<feature type="compositionally biased region" description="Low complexity" evidence="1">
    <location>
        <begin position="195"/>
        <end position="204"/>
    </location>
</feature>
<dbReference type="AlphaFoldDB" id="A0A1Y2IGQ1"/>
<evidence type="ECO:0000313" key="4">
    <source>
        <dbReference type="Proteomes" id="UP000193067"/>
    </source>
</evidence>
<protein>
    <recommendedName>
        <fullName evidence="2">Ribonuclease H1 N-terminal domain-containing protein</fullName>
    </recommendedName>
</protein>
<name>A0A1Y2IGQ1_TRAC3</name>
<dbReference type="Gene3D" id="3.40.970.10">
    <property type="entry name" value="Ribonuclease H1, N-terminal domain"/>
    <property type="match status" value="1"/>
</dbReference>
<evidence type="ECO:0000256" key="1">
    <source>
        <dbReference type="SAM" id="MobiDB-lite"/>
    </source>
</evidence>
<dbReference type="InterPro" id="IPR037056">
    <property type="entry name" value="RNase_H1_N_sf"/>
</dbReference>
<feature type="domain" description="Ribonuclease H1 N-terminal" evidence="2">
    <location>
        <begin position="42"/>
        <end position="84"/>
    </location>
</feature>
<feature type="region of interest" description="Disordered" evidence="1">
    <location>
        <begin position="93"/>
        <end position="127"/>
    </location>
</feature>
<dbReference type="OrthoDB" id="2730695at2759"/>
<dbReference type="Proteomes" id="UP000193067">
    <property type="component" value="Unassembled WGS sequence"/>
</dbReference>
<sequence>MGGVDARTIKEYDELAAAIGDTPKYNNNGEVIAVGAAHERGKVYVVWVGRVIGLFNNWGLASAMTNSFPGYILKGCTDLNEAREAWLKGPSALPTWRAPQRPRPPIPTPQESACAVSNDDGPSDSRPAVLVVPSTPLTLRMPPAALEESTALSDEADGPPPSIKAAPRTPRMPRIKGQPSGAKPIPRALTADVAPSPSTPSSPSRARDSCAIPMTLISTALSSRDGRESPELSYEQAQARKGELVFVVVRGDRPGIYFDRTTALNHAGTRPGMKVVALKSLARASWYFTQQCMKNRVGIPVVNVSDGED</sequence>
<dbReference type="EMBL" id="KZ084125">
    <property type="protein sequence ID" value="OSC99712.1"/>
    <property type="molecule type" value="Genomic_DNA"/>
</dbReference>
<accession>A0A1Y2IGQ1</accession>
<dbReference type="InterPro" id="IPR011320">
    <property type="entry name" value="RNase_H1_N"/>
</dbReference>
<evidence type="ECO:0000313" key="3">
    <source>
        <dbReference type="EMBL" id="OSC99712.1"/>
    </source>
</evidence>